<dbReference type="EMBL" id="WBMT01000026">
    <property type="protein sequence ID" value="KAB2341252.1"/>
    <property type="molecule type" value="Genomic_DNA"/>
</dbReference>
<evidence type="ECO:0008006" key="4">
    <source>
        <dbReference type="Google" id="ProtNLM"/>
    </source>
</evidence>
<protein>
    <recommendedName>
        <fullName evidence="4">40-residue YVTN family beta-propeller repeat-containing protein</fullName>
    </recommendedName>
</protein>
<dbReference type="OrthoDB" id="3664785at2"/>
<dbReference type="InterPro" id="IPR011044">
    <property type="entry name" value="Quino_amine_DH_bsu"/>
</dbReference>
<dbReference type="PANTHER" id="PTHR47197:SF3">
    <property type="entry name" value="DIHYDRO-HEME D1 DEHYDROGENASE"/>
    <property type="match status" value="1"/>
</dbReference>
<feature type="chain" id="PRO_5026055713" description="40-residue YVTN family beta-propeller repeat-containing protein" evidence="1">
    <location>
        <begin position="34"/>
        <end position="352"/>
    </location>
</feature>
<dbReference type="PANTHER" id="PTHR47197">
    <property type="entry name" value="PROTEIN NIRF"/>
    <property type="match status" value="1"/>
</dbReference>
<evidence type="ECO:0000313" key="2">
    <source>
        <dbReference type="EMBL" id="KAB2341252.1"/>
    </source>
</evidence>
<gene>
    <name evidence="2" type="ORF">F8566_41770</name>
</gene>
<accession>A0A6H9YN72</accession>
<dbReference type="SUPFAM" id="SSF50969">
    <property type="entry name" value="YVTN repeat-like/Quinoprotein amine dehydrogenase"/>
    <property type="match status" value="1"/>
</dbReference>
<dbReference type="RefSeq" id="WP_151568541.1">
    <property type="nucleotide sequence ID" value="NZ_WBMT01000026.1"/>
</dbReference>
<evidence type="ECO:0000313" key="3">
    <source>
        <dbReference type="Proteomes" id="UP000468735"/>
    </source>
</evidence>
<evidence type="ECO:0000256" key="1">
    <source>
        <dbReference type="SAM" id="SignalP"/>
    </source>
</evidence>
<keyword evidence="1" id="KW-0732">Signal</keyword>
<dbReference type="InterPro" id="IPR015943">
    <property type="entry name" value="WD40/YVTN_repeat-like_dom_sf"/>
</dbReference>
<comment type="caution">
    <text evidence="2">The sequence shown here is derived from an EMBL/GenBank/DDBJ whole genome shotgun (WGS) entry which is preliminary data.</text>
</comment>
<sequence>MMRQFAKGMPALTIGLALCVGLGLTGITGTAHATGGTVLPLPDYADMVVDNAHKRLFVSGGPSSNAVVVTDFSGHVKKKLDGQYGATGMVLSADGGTLYVALAAGDAISAIDTEKLTETARYSTGARTCPAHLARTGSAVWFGYSCDEFWNGKIGRLDTAASPPAMTHDEQQGVRYQAAPYLVSAGGESGPVVAGSLALSLSSLNVYSVDGADLKKQTSGEVVGSNLSEIDLAPGGADLYSASGSRDHVEAFASANLAGRGSYNTGAFPNAVAAAPDGAHLATGRRTSLKDDIRVYKVTGSTPVKSFDLASDTPLAARGLAWSRACDNLFVITQKANGTQPTLRVVYRPTGW</sequence>
<name>A0A6H9YN72_9ACTN</name>
<dbReference type="Gene3D" id="2.130.10.10">
    <property type="entry name" value="YVTN repeat-like/Quinoprotein amine dehydrogenase"/>
    <property type="match status" value="2"/>
</dbReference>
<dbReference type="InterPro" id="IPR051200">
    <property type="entry name" value="Host-pathogen_enzymatic-act"/>
</dbReference>
<reference evidence="2 3" key="1">
    <citation type="submission" date="2019-09" db="EMBL/GenBank/DDBJ databases">
        <title>Actinomadura physcomitrii sp. nov., a novel actinomycete isolated from moss [Physcomitrium sphaericum (Ludw) Fuernr].</title>
        <authorList>
            <person name="Zhuang X."/>
            <person name="Liu C."/>
        </authorList>
    </citation>
    <scope>NUCLEOTIDE SEQUENCE [LARGE SCALE GENOMIC DNA]</scope>
    <source>
        <strain evidence="2 3">HMC1</strain>
    </source>
</reference>
<proteinExistence type="predicted"/>
<dbReference type="AlphaFoldDB" id="A0A6H9YN72"/>
<feature type="signal peptide" evidence="1">
    <location>
        <begin position="1"/>
        <end position="33"/>
    </location>
</feature>
<dbReference type="Proteomes" id="UP000468735">
    <property type="component" value="Unassembled WGS sequence"/>
</dbReference>
<organism evidence="2 3">
    <name type="scientific">Actinomadura rudentiformis</name>
    <dbReference type="NCBI Taxonomy" id="359158"/>
    <lineage>
        <taxon>Bacteria</taxon>
        <taxon>Bacillati</taxon>
        <taxon>Actinomycetota</taxon>
        <taxon>Actinomycetes</taxon>
        <taxon>Streptosporangiales</taxon>
        <taxon>Thermomonosporaceae</taxon>
        <taxon>Actinomadura</taxon>
    </lineage>
</organism>
<keyword evidence="3" id="KW-1185">Reference proteome</keyword>